<dbReference type="SUPFAM" id="SSF51445">
    <property type="entry name" value="(Trans)glycosidases"/>
    <property type="match status" value="1"/>
</dbReference>
<evidence type="ECO:0000313" key="2">
    <source>
        <dbReference type="EMBL" id="UUP16720.1"/>
    </source>
</evidence>
<dbReference type="Proteomes" id="UP001342418">
    <property type="component" value="Chromosome"/>
</dbReference>
<dbReference type="PANTHER" id="PTHR10357">
    <property type="entry name" value="ALPHA-AMYLASE FAMILY MEMBER"/>
    <property type="match status" value="1"/>
</dbReference>
<feature type="domain" description="Glycosyl hydrolase family 13 catalytic" evidence="1">
    <location>
        <begin position="5"/>
        <end position="402"/>
    </location>
</feature>
<evidence type="ECO:0000313" key="3">
    <source>
        <dbReference type="Proteomes" id="UP001342418"/>
    </source>
</evidence>
<dbReference type="NCBIfam" id="TIGR02401">
    <property type="entry name" value="trehalose_TreY"/>
    <property type="match status" value="1"/>
</dbReference>
<dbReference type="PANTHER" id="PTHR10357:SF216">
    <property type="entry name" value="MALTOOLIGOSYL TREHALOSE SYNTHASE-RELATED"/>
    <property type="match status" value="1"/>
</dbReference>
<protein>
    <submittedName>
        <fullName evidence="2">Maltooligosyl trehalose synthase</fullName>
        <ecNumber evidence="2">5.4.99.15</ecNumber>
    </submittedName>
</protein>
<dbReference type="InterPro" id="IPR006047">
    <property type="entry name" value="GH13_cat_dom"/>
</dbReference>
<dbReference type="GO" id="GO:0047470">
    <property type="term" value="F:(1,4)-alpha-D-glucan 1-alpha-D-glucosylmutase activity"/>
    <property type="evidence" value="ECO:0007669"/>
    <property type="project" value="UniProtKB-EC"/>
</dbReference>
<dbReference type="CDD" id="cd11336">
    <property type="entry name" value="AmyAc_MTSase"/>
    <property type="match status" value="1"/>
</dbReference>
<dbReference type="SMART" id="SM00642">
    <property type="entry name" value="Aamy"/>
    <property type="match status" value="1"/>
</dbReference>
<name>A0ABY5MI46_9HYPH</name>
<proteinExistence type="predicted"/>
<dbReference type="Gene3D" id="3.20.20.80">
    <property type="entry name" value="Glycosidases"/>
    <property type="match status" value="1"/>
</dbReference>
<dbReference type="Gene3D" id="3.30.1590.10">
    <property type="entry name" value="Maltooligosyl trehalose synthase, domain 2"/>
    <property type="match status" value="1"/>
</dbReference>
<accession>A0ABY5MI46</accession>
<dbReference type="RefSeq" id="WP_338529125.1">
    <property type="nucleotide sequence ID" value="NZ_CP030941.1"/>
</dbReference>
<organism evidence="2 3">
    <name type="scientific">Nitratireductor thuwali</name>
    <dbReference type="NCBI Taxonomy" id="2267699"/>
    <lineage>
        <taxon>Bacteria</taxon>
        <taxon>Pseudomonadati</taxon>
        <taxon>Pseudomonadota</taxon>
        <taxon>Alphaproteobacteria</taxon>
        <taxon>Hyphomicrobiales</taxon>
        <taxon>Phyllobacteriaceae</taxon>
        <taxon>Nitratireductor</taxon>
    </lineage>
</organism>
<dbReference type="Gene3D" id="1.10.10.470">
    <property type="entry name" value="Maltooligosyl trehalose synthase, domain 4"/>
    <property type="match status" value="1"/>
</dbReference>
<dbReference type="InterPro" id="IPR012767">
    <property type="entry name" value="Trehalose_TreY"/>
</dbReference>
<dbReference type="Pfam" id="PF00128">
    <property type="entry name" value="Alpha-amylase"/>
    <property type="match status" value="1"/>
</dbReference>
<dbReference type="InterPro" id="IPR013797">
    <property type="entry name" value="Maltooligo_trehalose_synth_4"/>
</dbReference>
<keyword evidence="3" id="KW-1185">Reference proteome</keyword>
<keyword evidence="2" id="KW-0413">Isomerase</keyword>
<dbReference type="Gene3D" id="1.10.150.200">
    <property type="entry name" value="Maltooligosyl trehalose synthase, domain 3"/>
    <property type="match status" value="1"/>
</dbReference>
<dbReference type="InterPro" id="IPR017853">
    <property type="entry name" value="GH"/>
</dbReference>
<sequence>MRQPCATYRLQFREGMTFERAAEIVPYLAELGVSHLYASPIFTAAPGSTHGYDVADHQQLDPALGGEEGFGLLAAALKQHGLGLLLDIVPNHMAVSAANSWWWDVLKHGRDSAYAQHFDIDWSAPKLLLPVLGEPYGEALGEGKLQLKVDERTGEPVLCYYELALPVSPASLSVLLGEEAGDASGPRDDAARRQLLADAAARANADQRMMHELHEAQAWRLGYWRLAREALTYRRFFEIADLIGVRVEDRAVFADVHRLPLRLIRDGAVDGLRIDHIDGLADPKRYLAELGEASGIDFVVVEKILGQKEDLRGDWRCAGATGYEVARLITALQVDPAHRAAMTRGWTGFTGDNPDFARQVLAAKRRILTVNLAGELDGLVRLAHEIAAGDIATRDFGRDALRLAITELAAALPVYRTYIDRDGPSEEDRALIDGAAGRIERGREVEDDRVVAFLSSLLLEPAEGSALRAHFIARFQQTTGPLMAKAVEDTVFYRYNRLIALNEVGGEPDEFGLDPQAFHDAMKERAARWPRALSATATHDTKRGEDARARLAVLSEMPQEWAAAVTRWHEAAADLRRVLRLGPAPSREAEWLLYQALAGAWPADLSLQDEAGLRDLCDRLVSFMVKALREADRRTSWTDQNEGYEAAVEAYVRGLFERGRRALLRDIRATIATIEPAGIVNSLSQLALKLTLPGVPDIYQGCELMDFSFVDPDNRRPVDFAARERLLQDVRGMSAADAMAQWRQGLPKLWLLDRLLGLRRRHADIFASGSYAPVEVHGEEAAHVFAFARILNGRSVVVVIPRLVLRHLDTRDTSWLGTAFSATSLHLPTEAAWTHGLDGAAIKGGKIPVSTLWKGLPLAVLEPC</sequence>
<dbReference type="EMBL" id="CP030941">
    <property type="protein sequence ID" value="UUP16720.1"/>
    <property type="molecule type" value="Genomic_DNA"/>
</dbReference>
<reference evidence="2 3" key="1">
    <citation type="submission" date="2018-07" db="EMBL/GenBank/DDBJ databases">
        <title>Genome sequence of Nitratireductor thuwali#1536.</title>
        <authorList>
            <person name="Michoud G."/>
            <person name="Merlino G."/>
            <person name="Sefrji F.O."/>
            <person name="Daffonchio D."/>
        </authorList>
    </citation>
    <scope>NUCLEOTIDE SEQUENCE [LARGE SCALE GENOMIC DNA]</scope>
    <source>
        <strain evidence="3">Nit1536</strain>
    </source>
</reference>
<dbReference type="EC" id="5.4.99.15" evidence="2"/>
<evidence type="ECO:0000259" key="1">
    <source>
        <dbReference type="SMART" id="SM00642"/>
    </source>
</evidence>
<gene>
    <name evidence="2" type="primary">treY</name>
    <name evidence="2" type="ORF">NTH_01167</name>
</gene>